<sequence>MAVDGFHVLHYVTDIENLLQDIEIKELLPLHTGAFCPLLYIEHTSTGNKSTREINTCLYTVRAQYLPYFCGYNVTEETAVKKLFSEFFSYAITLKTVLLHKQLEGKWLIVEALEKPDKHDFNEVCQKKLWDEVCALMYLMHEYVLEINIESEEDIPRVITDYYTGNLLTPNVLLDGVFKSYAKLLRQFLWKDFPWYELDCLWNTMTLHGLLPGANESIYKPIYTTSYFEKRKSMILEIRLHTGLEVNYSQEADKYTLLDGKFKTDSINTTRIVDYCDGRDPLITQAAQHVMIKNFQVPENIAFVAMHTQHMRVLAQNLLALSKQVKVSYDQLANCLKKPGDDTETICGNLSRIYKRAFFFDFQHATAHQTSSKISYNSQGSIVSVGLPFLRYSDTESYGKVNLNKAVTSVIPGFKRYDNKDLANTLKKDYGITTRKNNSSESSFRIVGVWSPKNVSEFTEYGNYKGRTTFDNEYGTFMKTEIMENGKCVHKYVVQIVAEGHGALGQACAYRLLLLSHYTTLLVQALSGSDTNKSMEVINKIYPHSDKMISTIIEMFEERLKTNNLFIKFSVIKDQDTTQSLNVFTHLTVATNKCKASSFVPFVQSGVPSFTERAQQYVFCRDLPVNKFTGTFKRIVEENDIKEVLEEVVESNQNGMVLLPRYHTASNVVHSAGSIVGDTNFIYGRVSFPAQFMYSKTTNGNHCRIALQPKIYMQHCYYDVCLDKVDTEYVDGVFSDKFYGFSGEDDIITDKNVEQYVSNIQIMGGIVSISEINAQGFNKEQYNVCLELFQLNDIEPIQDVEQKFVDKAASTPASTTPIKRKKKDAPVQKKRLRYYEEDDFYNDS</sequence>
<name>A0A8F3HT01_9VIRU</name>
<reference evidence="2" key="2">
    <citation type="submission" date="2021-04" db="EMBL/GenBank/DDBJ databases">
        <authorList>
            <person name="Chen X."/>
            <person name="Shi M."/>
            <person name="Wu W."/>
        </authorList>
    </citation>
    <scope>NUCLEOTIDE SEQUENCE</scope>
    <source>
        <strain evidence="2">Cxx6</strain>
    </source>
</reference>
<organism evidence="2">
    <name type="scientific">Ranid herpesvirus 4</name>
    <dbReference type="NCBI Taxonomy" id="2849006"/>
    <lineage>
        <taxon>Viruses</taxon>
        <taxon>Duplodnaviria</taxon>
        <taxon>Heunggongvirae</taxon>
        <taxon>Peploviricota</taxon>
        <taxon>Herviviricetes</taxon>
        <taxon>Herpesvirales</taxon>
    </lineage>
</organism>
<proteinExistence type="predicted"/>
<feature type="compositionally biased region" description="Basic residues" evidence="1">
    <location>
        <begin position="818"/>
        <end position="827"/>
    </location>
</feature>
<reference evidence="2" key="1">
    <citation type="journal article" date="2021" name="Viruses">
        <title>Discovery and Characterization of Actively Replicating DNA and Retro-Transcribing Viruses in Lower Vertebrate Hosts Based on RNA Sequencing.</title>
        <authorList>
            <person name="Chen X.X."/>
            <person name="Wu W.C."/>
            <person name="Shi M."/>
        </authorList>
    </citation>
    <scope>NUCLEOTIDE SEQUENCE</scope>
    <source>
        <strain evidence="2">Cxx6</strain>
    </source>
</reference>
<accession>A0A8F3HT01</accession>
<dbReference type="EMBL" id="MZ244211">
    <property type="protein sequence ID" value="QWY26482.1"/>
    <property type="molecule type" value="Genomic_DNA"/>
</dbReference>
<evidence type="ECO:0000256" key="1">
    <source>
        <dbReference type="SAM" id="MobiDB-lite"/>
    </source>
</evidence>
<evidence type="ECO:0000313" key="2">
    <source>
        <dbReference type="EMBL" id="QWY26482.1"/>
    </source>
</evidence>
<protein>
    <submittedName>
        <fullName evidence="2">Uncharacterized protein</fullName>
    </submittedName>
</protein>
<feature type="region of interest" description="Disordered" evidence="1">
    <location>
        <begin position="808"/>
        <end position="827"/>
    </location>
</feature>